<keyword evidence="1" id="KW-0812">Transmembrane</keyword>
<name>A0A1B2DXE1_9BACL</name>
<dbReference type="EMBL" id="CP016809">
    <property type="protein sequence ID" value="ANY72375.1"/>
    <property type="molecule type" value="Genomic_DNA"/>
</dbReference>
<proteinExistence type="predicted"/>
<evidence type="ECO:0000313" key="4">
    <source>
        <dbReference type="Proteomes" id="UP000189059"/>
    </source>
</evidence>
<keyword evidence="1" id="KW-1133">Transmembrane helix</keyword>
<feature type="transmembrane region" description="Helical" evidence="1">
    <location>
        <begin position="23"/>
        <end position="44"/>
    </location>
</feature>
<dbReference type="Proteomes" id="UP000189059">
    <property type="component" value="Unassembled WGS sequence"/>
</dbReference>
<dbReference type="OrthoDB" id="2647198at2"/>
<sequence>MEESKRIIEEQKFEAEPTSFDKALVIGNLLFFPVFLPLGLWRFFRQYSLNYARGFQYGQLGRQLGGMYLGMVLYAFFVLYSDMEPSQRADQGITIAWQLGIVFLIFIAVLSMLRVHHNKQFYQLAKQYEDQIRRGVLSVEEIAAEVKQPGSRVIEDLKYLLNHKHFMRGIIKDGFIRLDANAPKNASVQPINKANNNRASSSTGVVTCSGCGSEVVIRKNQPVECAYCGSVMNHTG</sequence>
<dbReference type="RefSeq" id="WP_077569211.1">
    <property type="nucleotide sequence ID" value="NZ_CP016809.1"/>
</dbReference>
<protein>
    <submittedName>
        <fullName evidence="2">Uncharacterized protein</fullName>
    </submittedName>
</protein>
<gene>
    <name evidence="3" type="ORF">BBD40_21395</name>
    <name evidence="2" type="ORF">BBD41_07160</name>
</gene>
<dbReference type="KEGG" id="pib:BBD41_07160"/>
<accession>A0A1B2DXE1</accession>
<reference evidence="3 4" key="2">
    <citation type="submission" date="2016-12" db="EMBL/GenBank/DDBJ databases">
        <title>Genome sequencing and description of Paenibacillus sp. nov. from high altitude lake in the Indian Trans- Himalayas.</title>
        <authorList>
            <person name="Kiran S."/>
            <person name="Swarnkar M.K."/>
            <person name="Rana A."/>
            <person name="Tewari R."/>
            <person name="Gulati A."/>
        </authorList>
    </citation>
    <scope>NUCLEOTIDE SEQUENCE [LARGE SCALE GENOMIC DNA]</scope>
    <source>
        <strain evidence="3 4">IHBB 9951</strain>
    </source>
</reference>
<organism evidence="2">
    <name type="scientific">Paenibacillus ihbetae</name>
    <dbReference type="NCBI Taxonomy" id="1870820"/>
    <lineage>
        <taxon>Bacteria</taxon>
        <taxon>Bacillati</taxon>
        <taxon>Bacillota</taxon>
        <taxon>Bacilli</taxon>
        <taxon>Bacillales</taxon>
        <taxon>Paenibacillaceae</taxon>
        <taxon>Paenibacillus</taxon>
    </lineage>
</organism>
<keyword evidence="1" id="KW-0472">Membrane</keyword>
<dbReference type="AlphaFoldDB" id="A0A1B2DXE1"/>
<dbReference type="EMBL" id="MRVI01000002">
    <property type="protein sequence ID" value="OOC58285.1"/>
    <property type="molecule type" value="Genomic_DNA"/>
</dbReference>
<feature type="transmembrane region" description="Helical" evidence="1">
    <location>
        <begin position="65"/>
        <end position="83"/>
    </location>
</feature>
<feature type="transmembrane region" description="Helical" evidence="1">
    <location>
        <begin position="95"/>
        <end position="113"/>
    </location>
</feature>
<keyword evidence="4" id="KW-1185">Reference proteome</keyword>
<dbReference type="GeneID" id="48308016"/>
<evidence type="ECO:0000256" key="1">
    <source>
        <dbReference type="SAM" id="Phobius"/>
    </source>
</evidence>
<evidence type="ECO:0000313" key="3">
    <source>
        <dbReference type="EMBL" id="OOC58285.1"/>
    </source>
</evidence>
<evidence type="ECO:0000313" key="2">
    <source>
        <dbReference type="EMBL" id="ANY72375.1"/>
    </source>
</evidence>
<reference evidence="2" key="1">
    <citation type="submission" date="2016-08" db="EMBL/GenBank/DDBJ databases">
        <title>Complete Genome Seqeunce of Paenibacillus sp. nov. IHBB 9852 from high altitute lake of Indian trans-Himalayas.</title>
        <authorList>
            <person name="Kiran S."/>
            <person name="Swarnkar M.K."/>
            <person name="Rana A."/>
            <person name="Tewari R."/>
            <person name="Gulati A."/>
        </authorList>
    </citation>
    <scope>NUCLEOTIDE SEQUENCE [LARGE SCALE GENOMIC DNA]</scope>
    <source>
        <strain evidence="2">IHBB 9852</strain>
    </source>
</reference>